<dbReference type="Gene3D" id="3.40.630.30">
    <property type="match status" value="1"/>
</dbReference>
<keyword evidence="3" id="KW-1185">Reference proteome</keyword>
<evidence type="ECO:0000259" key="1">
    <source>
        <dbReference type="PROSITE" id="PS51186"/>
    </source>
</evidence>
<evidence type="ECO:0000313" key="2">
    <source>
        <dbReference type="EMBL" id="GAA4032890.1"/>
    </source>
</evidence>
<reference evidence="3" key="1">
    <citation type="journal article" date="2019" name="Int. J. Syst. Evol. Microbiol.">
        <title>The Global Catalogue of Microorganisms (GCM) 10K type strain sequencing project: providing services to taxonomists for standard genome sequencing and annotation.</title>
        <authorList>
            <consortium name="The Broad Institute Genomics Platform"/>
            <consortium name="The Broad Institute Genome Sequencing Center for Infectious Disease"/>
            <person name="Wu L."/>
            <person name="Ma J."/>
        </authorList>
    </citation>
    <scope>NUCLEOTIDE SEQUENCE [LARGE SCALE GENOMIC DNA]</scope>
    <source>
        <strain evidence="3">JCM 16673</strain>
    </source>
</reference>
<dbReference type="RefSeq" id="WP_344765332.1">
    <property type="nucleotide sequence ID" value="NZ_BAAAZE010000014.1"/>
</dbReference>
<proteinExistence type="predicted"/>
<dbReference type="Pfam" id="PF13673">
    <property type="entry name" value="Acetyltransf_10"/>
    <property type="match status" value="1"/>
</dbReference>
<dbReference type="InterPro" id="IPR000182">
    <property type="entry name" value="GNAT_dom"/>
</dbReference>
<gene>
    <name evidence="2" type="ORF">GCM10022212_34930</name>
</gene>
<dbReference type="CDD" id="cd04301">
    <property type="entry name" value="NAT_SF"/>
    <property type="match status" value="1"/>
</dbReference>
<name>A0ABP7TXV1_9BURK</name>
<comment type="caution">
    <text evidence="2">The sequence shown here is derived from an EMBL/GenBank/DDBJ whole genome shotgun (WGS) entry which is preliminary data.</text>
</comment>
<organism evidence="2 3">
    <name type="scientific">Actimicrobium antarcticum</name>
    <dbReference type="NCBI Taxonomy" id="1051899"/>
    <lineage>
        <taxon>Bacteria</taxon>
        <taxon>Pseudomonadati</taxon>
        <taxon>Pseudomonadota</taxon>
        <taxon>Betaproteobacteria</taxon>
        <taxon>Burkholderiales</taxon>
        <taxon>Oxalobacteraceae</taxon>
        <taxon>Actimicrobium</taxon>
    </lineage>
</organism>
<protein>
    <submittedName>
        <fullName evidence="2">GNAT family N-acetyltransferase</fullName>
    </submittedName>
</protein>
<sequence>MSGTEWQWADFDQLGNRDVYAMLALRQQVFVVEQACLFQDIDQADQPSRHLLAWQVHDGVRQLAAYLRCVPPGIKFAEASIGRVASAPWARGSGLGRELVAQGVQRTLLAFPAQGIRIGAQRYLEAFYASFGFVTCTAPYLEDGIWHIDMLHAVQTSIS</sequence>
<accession>A0ABP7TXV1</accession>
<evidence type="ECO:0000313" key="3">
    <source>
        <dbReference type="Proteomes" id="UP001501353"/>
    </source>
</evidence>
<dbReference type="PROSITE" id="PS51186">
    <property type="entry name" value="GNAT"/>
    <property type="match status" value="1"/>
</dbReference>
<dbReference type="SUPFAM" id="SSF55729">
    <property type="entry name" value="Acyl-CoA N-acyltransferases (Nat)"/>
    <property type="match status" value="1"/>
</dbReference>
<dbReference type="EMBL" id="BAAAZE010000014">
    <property type="protein sequence ID" value="GAA4032890.1"/>
    <property type="molecule type" value="Genomic_DNA"/>
</dbReference>
<feature type="domain" description="N-acetyltransferase" evidence="1">
    <location>
        <begin position="9"/>
        <end position="155"/>
    </location>
</feature>
<dbReference type="Proteomes" id="UP001501353">
    <property type="component" value="Unassembled WGS sequence"/>
</dbReference>
<dbReference type="InterPro" id="IPR016181">
    <property type="entry name" value="Acyl_CoA_acyltransferase"/>
</dbReference>